<evidence type="ECO:0000256" key="5">
    <source>
        <dbReference type="SAM" id="MobiDB-lite"/>
    </source>
</evidence>
<dbReference type="AlphaFoldDB" id="A0A6C2UT01"/>
<dbReference type="SUPFAM" id="SSF48726">
    <property type="entry name" value="Immunoglobulin"/>
    <property type="match status" value="2"/>
</dbReference>
<dbReference type="InterPro" id="IPR036179">
    <property type="entry name" value="Ig-like_dom_sf"/>
</dbReference>
<dbReference type="Gene3D" id="2.60.40.10">
    <property type="entry name" value="Immunoglobulins"/>
    <property type="match status" value="2"/>
</dbReference>
<proteinExistence type="predicted"/>
<reference evidence="7 8" key="1">
    <citation type="submission" date="2019-04" db="EMBL/GenBank/DDBJ databases">
        <authorList>
            <person name="Van Vliet M D."/>
        </authorList>
    </citation>
    <scope>NUCLEOTIDE SEQUENCE [LARGE SCALE GENOMIC DNA]</scope>
    <source>
        <strain evidence="7 8">F21</strain>
    </source>
</reference>
<dbReference type="InterPro" id="IPR013098">
    <property type="entry name" value="Ig_I-set"/>
</dbReference>
<dbReference type="Pfam" id="PF18884">
    <property type="entry name" value="TSP3_bac"/>
    <property type="match status" value="2"/>
</dbReference>
<dbReference type="SMART" id="SM00409">
    <property type="entry name" value="IG"/>
    <property type="match status" value="2"/>
</dbReference>
<protein>
    <recommendedName>
        <fullName evidence="6">Ig-like domain-containing protein</fullName>
    </recommendedName>
</protein>
<evidence type="ECO:0000256" key="3">
    <source>
        <dbReference type="ARBA" id="ARBA00022729"/>
    </source>
</evidence>
<accession>A0A6C2UT01</accession>
<keyword evidence="2" id="KW-0964">Secreted</keyword>
<feature type="domain" description="Ig-like" evidence="6">
    <location>
        <begin position="17"/>
        <end position="97"/>
    </location>
</feature>
<feature type="region of interest" description="Disordered" evidence="5">
    <location>
        <begin position="755"/>
        <end position="777"/>
    </location>
</feature>
<evidence type="ECO:0000256" key="1">
    <source>
        <dbReference type="ARBA" id="ARBA00004613"/>
    </source>
</evidence>
<evidence type="ECO:0000313" key="8">
    <source>
        <dbReference type="Proteomes" id="UP000346198"/>
    </source>
</evidence>
<name>A0A6C2UT01_9BACT</name>
<gene>
    <name evidence="7" type="ORF">SCARR_04107</name>
</gene>
<evidence type="ECO:0000313" key="7">
    <source>
        <dbReference type="EMBL" id="VGO22026.1"/>
    </source>
</evidence>
<dbReference type="PROSITE" id="PS50835">
    <property type="entry name" value="IG_LIKE"/>
    <property type="match status" value="1"/>
</dbReference>
<dbReference type="Pfam" id="PF07679">
    <property type="entry name" value="I-set"/>
    <property type="match status" value="1"/>
</dbReference>
<comment type="subcellular location">
    <subcellularLocation>
        <location evidence="1">Secreted</location>
    </subcellularLocation>
</comment>
<dbReference type="InterPro" id="IPR013783">
    <property type="entry name" value="Ig-like_fold"/>
</dbReference>
<keyword evidence="4" id="KW-0106">Calcium</keyword>
<keyword evidence="3" id="KW-0732">Signal</keyword>
<dbReference type="InterPro" id="IPR059100">
    <property type="entry name" value="TSP3_bac"/>
</dbReference>
<sequence length="875" mass="93643">MIIALALLAGLVQAAVLTITTQPEPVYTDPGDLVMFSVQATASSGTLSYAWMKDSAPLADNEYVAGSTLDRISISPAHASDAGNYSVIVSDYAASVTSSVAVLALDLPLPSILAEPADTTVPSGGHAQFTLTATNAVSYQWYLGETAISNGGSFSGTTTSTLQINPAHQANNAVYSVRVSNARGTVASTAARLTVTSTASLNEALDNNNVLIDHSTGWFSQSGTTSDGTDAVQSAHIGFSSETEMGVSLVGPGEYTFQWLVSSEASYDLIHWLQDNQSLGSISGQPASWAQEAGFVPDNAHTVSWRYTTDYAEPVGLDAGFVDQFVFTPYGLSSVEKAIDNPPPTPLVFGGPARWYGQDNTTHDGTDAARSPKTGHNETSWFETTVQGPGMVTFWSKTSTENTYDNLLFSVDGSTLFSQSGSSGWMATTNWIDWGTHTLRWAYAKDYAKDIGDDAVWVDQISYTPVERSSLAEAADDAGLDWTTSGTNPWFGQGRFTDDGTDALQSGVTEHNGESWIKTAVTGPGTLSFRWRTSSENNYDRLRFYVNGDQQGTISGENGWTTVSLDLTNSILHELEWKYSKDYERSDGQDAGFVDQVVFAPQRDPVTLSVASALGSPSPAVGIYTNDYNTPLTCSVAHVQAGQTQYECTGWTGSGSIPASGTSNAVEATLTENSSITWNWQTNYWLDVNITGSGSVSHSDGWYAMDSEQTLIATPAEGWLFMGWSGDASGTNNAVLTMNTAKTIMANFSDDADNDGLTNTEEAAAGSNPWKKDTDDDGFDDAFEVAKGWNPTVDDSDVADYIGANGDDFGLYPSNVVLDVAVGQMLLETDSGNATLSLQLEESDDLDTWTNAGPAEVWSWPVDGEKKYFRVRSSK</sequence>
<dbReference type="Proteomes" id="UP000346198">
    <property type="component" value="Unassembled WGS sequence"/>
</dbReference>
<keyword evidence="8" id="KW-1185">Reference proteome</keyword>
<evidence type="ECO:0000259" key="6">
    <source>
        <dbReference type="PROSITE" id="PS50835"/>
    </source>
</evidence>
<dbReference type="Pfam" id="PF18998">
    <property type="entry name" value="Flg_new_2"/>
    <property type="match status" value="1"/>
</dbReference>
<evidence type="ECO:0000256" key="4">
    <source>
        <dbReference type="ARBA" id="ARBA00022837"/>
    </source>
</evidence>
<dbReference type="InterPro" id="IPR007110">
    <property type="entry name" value="Ig-like_dom"/>
</dbReference>
<evidence type="ECO:0000256" key="2">
    <source>
        <dbReference type="ARBA" id="ARBA00022525"/>
    </source>
</evidence>
<dbReference type="InterPro" id="IPR044060">
    <property type="entry name" value="Bacterial_rp_domain"/>
</dbReference>
<organism evidence="7 8">
    <name type="scientific">Pontiella sulfatireligans</name>
    <dbReference type="NCBI Taxonomy" id="2750658"/>
    <lineage>
        <taxon>Bacteria</taxon>
        <taxon>Pseudomonadati</taxon>
        <taxon>Kiritimatiellota</taxon>
        <taxon>Kiritimatiellia</taxon>
        <taxon>Kiritimatiellales</taxon>
        <taxon>Pontiellaceae</taxon>
        <taxon>Pontiella</taxon>
    </lineage>
</organism>
<dbReference type="InterPro" id="IPR003599">
    <property type="entry name" value="Ig_sub"/>
</dbReference>
<dbReference type="EMBL" id="CAAHFH010000002">
    <property type="protein sequence ID" value="VGO22026.1"/>
    <property type="molecule type" value="Genomic_DNA"/>
</dbReference>